<dbReference type="EMBL" id="NMUQ01000001">
    <property type="protein sequence ID" value="OXM17278.1"/>
    <property type="molecule type" value="Genomic_DNA"/>
</dbReference>
<evidence type="ECO:0000256" key="4">
    <source>
        <dbReference type="PROSITE-ProRule" id="PRU00169"/>
    </source>
</evidence>
<evidence type="ECO:0000256" key="2">
    <source>
        <dbReference type="ARBA" id="ARBA00023125"/>
    </source>
</evidence>
<dbReference type="Gene3D" id="3.40.50.2300">
    <property type="match status" value="1"/>
</dbReference>
<evidence type="ECO:0000256" key="1">
    <source>
        <dbReference type="ARBA" id="ARBA00023015"/>
    </source>
</evidence>
<dbReference type="PANTHER" id="PTHR43280:SF2">
    <property type="entry name" value="HTH-TYPE TRANSCRIPTIONAL REGULATOR EXSA"/>
    <property type="match status" value="1"/>
</dbReference>
<evidence type="ECO:0000313" key="7">
    <source>
        <dbReference type="EMBL" id="OXM17278.1"/>
    </source>
</evidence>
<keyword evidence="8" id="KW-1185">Reference proteome</keyword>
<organism evidence="7 8">
    <name type="scientific">Paenibacillus herberti</name>
    <dbReference type="NCBI Taxonomy" id="1619309"/>
    <lineage>
        <taxon>Bacteria</taxon>
        <taxon>Bacillati</taxon>
        <taxon>Bacillota</taxon>
        <taxon>Bacilli</taxon>
        <taxon>Bacillales</taxon>
        <taxon>Paenibacillaceae</taxon>
        <taxon>Paenibacillus</taxon>
    </lineage>
</organism>
<proteinExistence type="predicted"/>
<dbReference type="Pfam" id="PF12833">
    <property type="entry name" value="HTH_18"/>
    <property type="match status" value="1"/>
</dbReference>
<sequence>MPMEENCMWTVLLVEDETFVRRSIRSGIPWEDNGFTVIGECSNGEEALEFMSKETPDLVVSDIRMPIVDGIELLRVSRQKYPRTRFVMLTVMNDFEHAQQALELGASGYVLKLYLTPDKMAEALLKVSQELERELLHSATLAERLGALLFESMEPDAENRAKPSPLPAELREYFYMRVILHEWDAVSSTIQAGELASGNRNLLACSRKGMTLLLSRKPFSDTPHYPHVSAKLSPSQDIRSLSRQLCRRLDELWHNGKNGGYLLNGQQTGERATSLPWALEKAVLHAFEQKQTLEMTESLKLLWAWMAQECFPAALARQNALNLLQRLSSLSGQAPTEGEFEAALSHEAAGHTLVRLCVDLLERWRLAAYELSDHPDLNRVIFHINEHFQEDINLVMLSSIAMMDDKYLSVLFKKKMGRTLTQYVIDLRIKHACRLLRETDATVSEVAVSSGMPNENYFSRLFKRETGFTPSAYRQR</sequence>
<feature type="domain" description="HTH araC/xylS-type" evidence="5">
    <location>
        <begin position="378"/>
        <end position="476"/>
    </location>
</feature>
<name>A0A229P577_9BACL</name>
<dbReference type="PRINTS" id="PR00032">
    <property type="entry name" value="HTHARAC"/>
</dbReference>
<dbReference type="GO" id="GO:0003700">
    <property type="term" value="F:DNA-binding transcription factor activity"/>
    <property type="evidence" value="ECO:0007669"/>
    <property type="project" value="InterPro"/>
</dbReference>
<keyword evidence="1" id="KW-0805">Transcription regulation</keyword>
<dbReference type="SMART" id="SM00342">
    <property type="entry name" value="HTH_ARAC"/>
    <property type="match status" value="1"/>
</dbReference>
<dbReference type="SUPFAM" id="SSF46689">
    <property type="entry name" value="Homeodomain-like"/>
    <property type="match status" value="1"/>
</dbReference>
<dbReference type="InterPro" id="IPR020449">
    <property type="entry name" value="Tscrpt_reg_AraC-type_HTH"/>
</dbReference>
<dbReference type="GO" id="GO:0043565">
    <property type="term" value="F:sequence-specific DNA binding"/>
    <property type="evidence" value="ECO:0007669"/>
    <property type="project" value="InterPro"/>
</dbReference>
<evidence type="ECO:0008006" key="9">
    <source>
        <dbReference type="Google" id="ProtNLM"/>
    </source>
</evidence>
<dbReference type="CDD" id="cd17536">
    <property type="entry name" value="REC_YesN-like"/>
    <property type="match status" value="1"/>
</dbReference>
<keyword evidence="4" id="KW-0597">Phosphoprotein</keyword>
<reference evidence="7 8" key="1">
    <citation type="submission" date="2017-07" db="EMBL/GenBank/DDBJ databases">
        <title>Paenibacillus herberti R33 genome sequencing and assembly.</title>
        <authorList>
            <person name="Su W."/>
        </authorList>
    </citation>
    <scope>NUCLEOTIDE SEQUENCE [LARGE SCALE GENOMIC DNA]</scope>
    <source>
        <strain evidence="7 8">R33</strain>
    </source>
</reference>
<dbReference type="InterPro" id="IPR018060">
    <property type="entry name" value="HTH_AraC"/>
</dbReference>
<evidence type="ECO:0000259" key="6">
    <source>
        <dbReference type="PROSITE" id="PS50110"/>
    </source>
</evidence>
<evidence type="ECO:0000256" key="3">
    <source>
        <dbReference type="ARBA" id="ARBA00023163"/>
    </source>
</evidence>
<dbReference type="Pfam" id="PF00072">
    <property type="entry name" value="Response_reg"/>
    <property type="match status" value="1"/>
</dbReference>
<feature type="domain" description="Response regulatory" evidence="6">
    <location>
        <begin position="10"/>
        <end position="127"/>
    </location>
</feature>
<keyword evidence="2" id="KW-0238">DNA-binding</keyword>
<accession>A0A229P577</accession>
<protein>
    <recommendedName>
        <fullName evidence="9">DNA-binding response regulator</fullName>
    </recommendedName>
</protein>
<dbReference type="PROSITE" id="PS50110">
    <property type="entry name" value="RESPONSE_REGULATORY"/>
    <property type="match status" value="1"/>
</dbReference>
<comment type="caution">
    <text evidence="7">The sequence shown here is derived from an EMBL/GenBank/DDBJ whole genome shotgun (WGS) entry which is preliminary data.</text>
</comment>
<dbReference type="AlphaFoldDB" id="A0A229P577"/>
<dbReference type="InterPro" id="IPR018062">
    <property type="entry name" value="HTH_AraC-typ_CS"/>
</dbReference>
<evidence type="ECO:0000259" key="5">
    <source>
        <dbReference type="PROSITE" id="PS01124"/>
    </source>
</evidence>
<dbReference type="InterPro" id="IPR011006">
    <property type="entry name" value="CheY-like_superfamily"/>
</dbReference>
<dbReference type="SMART" id="SM00448">
    <property type="entry name" value="REC"/>
    <property type="match status" value="1"/>
</dbReference>
<dbReference type="Gene3D" id="1.10.10.60">
    <property type="entry name" value="Homeodomain-like"/>
    <property type="match status" value="2"/>
</dbReference>
<dbReference type="SUPFAM" id="SSF52172">
    <property type="entry name" value="CheY-like"/>
    <property type="match status" value="1"/>
</dbReference>
<evidence type="ECO:0000313" key="8">
    <source>
        <dbReference type="Proteomes" id="UP000215145"/>
    </source>
</evidence>
<dbReference type="InterPro" id="IPR001789">
    <property type="entry name" value="Sig_transdc_resp-reg_receiver"/>
</dbReference>
<dbReference type="OrthoDB" id="1769137at2"/>
<gene>
    <name evidence="7" type="ORF">CGZ75_11930</name>
</gene>
<dbReference type="PROSITE" id="PS00041">
    <property type="entry name" value="HTH_ARAC_FAMILY_1"/>
    <property type="match status" value="1"/>
</dbReference>
<keyword evidence="3" id="KW-0804">Transcription</keyword>
<feature type="modified residue" description="4-aspartylphosphate" evidence="4">
    <location>
        <position position="62"/>
    </location>
</feature>
<dbReference type="InterPro" id="IPR009057">
    <property type="entry name" value="Homeodomain-like_sf"/>
</dbReference>
<dbReference type="PROSITE" id="PS01124">
    <property type="entry name" value="HTH_ARAC_FAMILY_2"/>
    <property type="match status" value="1"/>
</dbReference>
<dbReference type="PANTHER" id="PTHR43280">
    <property type="entry name" value="ARAC-FAMILY TRANSCRIPTIONAL REGULATOR"/>
    <property type="match status" value="1"/>
</dbReference>
<dbReference type="GO" id="GO:0000160">
    <property type="term" value="P:phosphorelay signal transduction system"/>
    <property type="evidence" value="ECO:0007669"/>
    <property type="project" value="InterPro"/>
</dbReference>
<dbReference type="Proteomes" id="UP000215145">
    <property type="component" value="Unassembled WGS sequence"/>
</dbReference>